<accession>A0ABP3T369</accession>
<dbReference type="InterPro" id="IPR014710">
    <property type="entry name" value="RmlC-like_jellyroll"/>
</dbReference>
<evidence type="ECO:0000256" key="2">
    <source>
        <dbReference type="ARBA" id="ARBA00023125"/>
    </source>
</evidence>
<dbReference type="PROSITE" id="PS51063">
    <property type="entry name" value="HTH_CRP_2"/>
    <property type="match status" value="1"/>
</dbReference>
<organism evidence="6 7">
    <name type="scientific">Sphingomonas insulae</name>
    <dbReference type="NCBI Taxonomy" id="424800"/>
    <lineage>
        <taxon>Bacteria</taxon>
        <taxon>Pseudomonadati</taxon>
        <taxon>Pseudomonadota</taxon>
        <taxon>Alphaproteobacteria</taxon>
        <taxon>Sphingomonadales</taxon>
        <taxon>Sphingomonadaceae</taxon>
        <taxon>Sphingomonas</taxon>
    </lineage>
</organism>
<dbReference type="Pfam" id="PF13545">
    <property type="entry name" value="HTH_Crp_2"/>
    <property type="match status" value="1"/>
</dbReference>
<dbReference type="Gene3D" id="1.10.10.10">
    <property type="entry name" value="Winged helix-like DNA-binding domain superfamily/Winged helix DNA-binding domain"/>
    <property type="match status" value="1"/>
</dbReference>
<dbReference type="SUPFAM" id="SSF46785">
    <property type="entry name" value="Winged helix' DNA-binding domain"/>
    <property type="match status" value="1"/>
</dbReference>
<dbReference type="InterPro" id="IPR036388">
    <property type="entry name" value="WH-like_DNA-bd_sf"/>
</dbReference>
<evidence type="ECO:0000256" key="1">
    <source>
        <dbReference type="ARBA" id="ARBA00023015"/>
    </source>
</evidence>
<evidence type="ECO:0000259" key="4">
    <source>
        <dbReference type="PROSITE" id="PS50042"/>
    </source>
</evidence>
<dbReference type="Proteomes" id="UP001500238">
    <property type="component" value="Unassembled WGS sequence"/>
</dbReference>
<dbReference type="PROSITE" id="PS50042">
    <property type="entry name" value="CNMP_BINDING_3"/>
    <property type="match status" value="1"/>
</dbReference>
<dbReference type="Gene3D" id="2.60.120.10">
    <property type="entry name" value="Jelly Rolls"/>
    <property type="match status" value="1"/>
</dbReference>
<keyword evidence="3" id="KW-0804">Transcription</keyword>
<feature type="domain" description="HTH crp-type" evidence="5">
    <location>
        <begin position="152"/>
        <end position="217"/>
    </location>
</feature>
<dbReference type="InterPro" id="IPR012318">
    <property type="entry name" value="HTH_CRP"/>
</dbReference>
<keyword evidence="7" id="KW-1185">Reference proteome</keyword>
<dbReference type="InterPro" id="IPR000595">
    <property type="entry name" value="cNMP-bd_dom"/>
</dbReference>
<evidence type="ECO:0000256" key="3">
    <source>
        <dbReference type="ARBA" id="ARBA00023163"/>
    </source>
</evidence>
<comment type="caution">
    <text evidence="6">The sequence shown here is derived from an EMBL/GenBank/DDBJ whole genome shotgun (WGS) entry which is preliminary data.</text>
</comment>
<proteinExistence type="predicted"/>
<dbReference type="Pfam" id="PF00027">
    <property type="entry name" value="cNMP_binding"/>
    <property type="match status" value="1"/>
</dbReference>
<dbReference type="InterPro" id="IPR018490">
    <property type="entry name" value="cNMP-bd_dom_sf"/>
</dbReference>
<evidence type="ECO:0000313" key="7">
    <source>
        <dbReference type="Proteomes" id="UP001500238"/>
    </source>
</evidence>
<dbReference type="PANTHER" id="PTHR24567:SF74">
    <property type="entry name" value="HTH-TYPE TRANSCRIPTIONAL REGULATOR ARCR"/>
    <property type="match status" value="1"/>
</dbReference>
<keyword evidence="1" id="KW-0805">Transcription regulation</keyword>
<dbReference type="InterPro" id="IPR036390">
    <property type="entry name" value="WH_DNA-bd_sf"/>
</dbReference>
<protein>
    <submittedName>
        <fullName evidence="6">Crp/Fnr family transcriptional regulator</fullName>
    </submittedName>
</protein>
<evidence type="ECO:0000259" key="5">
    <source>
        <dbReference type="PROSITE" id="PS51063"/>
    </source>
</evidence>
<dbReference type="EMBL" id="BAAAES010000012">
    <property type="protein sequence ID" value="GAA0676756.1"/>
    <property type="molecule type" value="Genomic_DNA"/>
</dbReference>
<keyword evidence="2" id="KW-0238">DNA-binding</keyword>
<gene>
    <name evidence="6" type="ORF">GCM10009102_31630</name>
</gene>
<sequence length="226" mass="24593">MFSPVTVIDRALLDTDRWFGTLTPERGDALIAEARVRAIPAGGLIYATGDAPNGLWAVIEGQVRLKGYPAAGAEFLALILRPGTWFGEVSTLDGGPRPHDAAAFGAVRVLHVPMAAFQRAAERMPALYHDVGRLVCQHQRIALDFIAETLSLPVGARLAKLLLGRLDDEDGVLHVRQEEVAVMLGVSRQTLNRHLRSLADQGAIRLAYARIAIVDRAILQRLARVD</sequence>
<dbReference type="InterPro" id="IPR050397">
    <property type="entry name" value="Env_Response_Regulators"/>
</dbReference>
<name>A0ABP3T369_9SPHN</name>
<dbReference type="PANTHER" id="PTHR24567">
    <property type="entry name" value="CRP FAMILY TRANSCRIPTIONAL REGULATORY PROTEIN"/>
    <property type="match status" value="1"/>
</dbReference>
<dbReference type="SUPFAM" id="SSF51206">
    <property type="entry name" value="cAMP-binding domain-like"/>
    <property type="match status" value="1"/>
</dbReference>
<dbReference type="SMART" id="SM00100">
    <property type="entry name" value="cNMP"/>
    <property type="match status" value="1"/>
</dbReference>
<dbReference type="SMART" id="SM00419">
    <property type="entry name" value="HTH_CRP"/>
    <property type="match status" value="1"/>
</dbReference>
<reference evidence="7" key="1">
    <citation type="journal article" date="2019" name="Int. J. Syst. Evol. Microbiol.">
        <title>The Global Catalogue of Microorganisms (GCM) 10K type strain sequencing project: providing services to taxonomists for standard genome sequencing and annotation.</title>
        <authorList>
            <consortium name="The Broad Institute Genomics Platform"/>
            <consortium name="The Broad Institute Genome Sequencing Center for Infectious Disease"/>
            <person name="Wu L."/>
            <person name="Ma J."/>
        </authorList>
    </citation>
    <scope>NUCLEOTIDE SEQUENCE [LARGE SCALE GENOMIC DNA]</scope>
    <source>
        <strain evidence="7">JCM 14603</strain>
    </source>
</reference>
<dbReference type="CDD" id="cd00038">
    <property type="entry name" value="CAP_ED"/>
    <property type="match status" value="1"/>
</dbReference>
<evidence type="ECO:0000313" key="6">
    <source>
        <dbReference type="EMBL" id="GAA0676756.1"/>
    </source>
</evidence>
<feature type="domain" description="Cyclic nucleotide-binding" evidence="4">
    <location>
        <begin position="18"/>
        <end position="119"/>
    </location>
</feature>